<feature type="compositionally biased region" description="Basic and acidic residues" evidence="1">
    <location>
        <begin position="257"/>
        <end position="268"/>
    </location>
</feature>
<feature type="domain" description="DUF222" evidence="2">
    <location>
        <begin position="69"/>
        <end position="279"/>
    </location>
</feature>
<feature type="compositionally biased region" description="Basic and acidic residues" evidence="1">
    <location>
        <begin position="332"/>
        <end position="351"/>
    </location>
</feature>
<evidence type="ECO:0000259" key="2">
    <source>
        <dbReference type="Pfam" id="PF02720"/>
    </source>
</evidence>
<dbReference type="CDD" id="cd00085">
    <property type="entry name" value="HNHc"/>
    <property type="match status" value="1"/>
</dbReference>
<feature type="region of interest" description="Disordered" evidence="1">
    <location>
        <begin position="471"/>
        <end position="500"/>
    </location>
</feature>
<accession>A0ABP8J199</accession>
<feature type="region of interest" description="Disordered" evidence="1">
    <location>
        <begin position="1"/>
        <end position="22"/>
    </location>
</feature>
<gene>
    <name evidence="3" type="ORF">GCM10023167_02560</name>
</gene>
<dbReference type="InterPro" id="IPR003870">
    <property type="entry name" value="DUF222"/>
</dbReference>
<feature type="compositionally biased region" description="Low complexity" evidence="1">
    <location>
        <begin position="482"/>
        <end position="494"/>
    </location>
</feature>
<evidence type="ECO:0000256" key="1">
    <source>
        <dbReference type="SAM" id="MobiDB-lite"/>
    </source>
</evidence>
<dbReference type="InterPro" id="IPR003615">
    <property type="entry name" value="HNH_nuc"/>
</dbReference>
<name>A0ABP8J199_9MICO</name>
<dbReference type="Pfam" id="PF02720">
    <property type="entry name" value="DUF222"/>
    <property type="match status" value="1"/>
</dbReference>
<dbReference type="RefSeq" id="WP_345029225.1">
    <property type="nucleotide sequence ID" value="NZ_BAABGL010000002.1"/>
</dbReference>
<feature type="region of interest" description="Disordered" evidence="1">
    <location>
        <begin position="256"/>
        <end position="352"/>
    </location>
</feature>
<dbReference type="EMBL" id="BAABGL010000002">
    <property type="protein sequence ID" value="GAA4383221.1"/>
    <property type="molecule type" value="Genomic_DNA"/>
</dbReference>
<proteinExistence type="predicted"/>
<comment type="caution">
    <text evidence="3">The sequence shown here is derived from an EMBL/GenBank/DDBJ whole genome shotgun (WGS) entry which is preliminary data.</text>
</comment>
<sequence>MLTVHEPTGYRSRHTRPSPALVSESDLSAITAGFPEVLESITAITRLAADIRAHARSLSASDMLAGLRGIEDLRRRLDGLSAELTAQFSRESDTAAYGARSTRSLLREKLRISGGEAQRRLRLSEAVGSRTSLTGESMEPEMPALAEGIHSGTFSACQVTGAARVAHELPSTVWEAEAPTIDRLFAENLNTVQVADIPTLNRRVLDRLDPDGEMPSERTHPDRYHVTLSSRKNGDWSLTGLLTPATGTALHALLTDRSADRADQRSGDPRSGTPGSIDAGSCETSPPSGGDGASPPSGGDGTTADIPPRTAEAADSPAGWSFLTPSATGVTRDGEPAHHHVEPDRRPDGVRRHERFSQLMTSVARDRTQYGPGFALIVSATAEQMARGRGEVETQAGTPIRLEDLLALSAGGQFFYHSTKPGTEKVEMRTENRFANKKQMVCLTARDHGCTFPDCDMPAGWCDAHHIVPHARGGPTDTENLSPSSAPSTTTSTSDGAGRP</sequence>
<reference evidence="4" key="1">
    <citation type="journal article" date="2019" name="Int. J. Syst. Evol. Microbiol.">
        <title>The Global Catalogue of Microorganisms (GCM) 10K type strain sequencing project: providing services to taxonomists for standard genome sequencing and annotation.</title>
        <authorList>
            <consortium name="The Broad Institute Genomics Platform"/>
            <consortium name="The Broad Institute Genome Sequencing Center for Infectious Disease"/>
            <person name="Wu L."/>
            <person name="Ma J."/>
        </authorList>
    </citation>
    <scope>NUCLEOTIDE SEQUENCE [LARGE SCALE GENOMIC DNA]</scope>
    <source>
        <strain evidence="4">JCM 17808</strain>
    </source>
</reference>
<evidence type="ECO:0000313" key="3">
    <source>
        <dbReference type="EMBL" id="GAA4383221.1"/>
    </source>
</evidence>
<dbReference type="Proteomes" id="UP001500642">
    <property type="component" value="Unassembled WGS sequence"/>
</dbReference>
<evidence type="ECO:0000313" key="4">
    <source>
        <dbReference type="Proteomes" id="UP001500642"/>
    </source>
</evidence>
<protein>
    <recommendedName>
        <fullName evidence="2">DUF222 domain-containing protein</fullName>
    </recommendedName>
</protein>
<organism evidence="3 4">
    <name type="scientific">Brevibacterium pityocampae</name>
    <dbReference type="NCBI Taxonomy" id="506594"/>
    <lineage>
        <taxon>Bacteria</taxon>
        <taxon>Bacillati</taxon>
        <taxon>Actinomycetota</taxon>
        <taxon>Actinomycetes</taxon>
        <taxon>Micrococcales</taxon>
        <taxon>Brevibacteriaceae</taxon>
        <taxon>Brevibacterium</taxon>
    </lineage>
</organism>
<keyword evidence="4" id="KW-1185">Reference proteome</keyword>
<feature type="compositionally biased region" description="Low complexity" evidence="1">
    <location>
        <begin position="285"/>
        <end position="297"/>
    </location>
</feature>